<dbReference type="Proteomes" id="UP000821845">
    <property type="component" value="Chromosome 5"/>
</dbReference>
<sequence length="106" mass="11412">MLRPPSIHLGAATLWRQERPRAHPAVYASRLRACGVFPHGFICDSPALLTRDEGVGQGAGKRPADVIGERAPARDVHSSFAVAVCAGAGKREGAMLRRTTELDLER</sequence>
<name>A0ACB7SCA2_HYAAI</name>
<accession>A0ACB7SCA2</accession>
<gene>
    <name evidence="1" type="ORF">HPB50_025171</name>
</gene>
<protein>
    <submittedName>
        <fullName evidence="1">Uncharacterized protein</fullName>
    </submittedName>
</protein>
<evidence type="ECO:0000313" key="1">
    <source>
        <dbReference type="EMBL" id="KAH6931544.1"/>
    </source>
</evidence>
<proteinExistence type="predicted"/>
<keyword evidence="2" id="KW-1185">Reference proteome</keyword>
<reference evidence="1" key="1">
    <citation type="submission" date="2020-05" db="EMBL/GenBank/DDBJ databases">
        <title>Large-scale comparative analyses of tick genomes elucidate their genetic diversity and vector capacities.</title>
        <authorList>
            <person name="Jia N."/>
            <person name="Wang J."/>
            <person name="Shi W."/>
            <person name="Du L."/>
            <person name="Sun Y."/>
            <person name="Zhan W."/>
            <person name="Jiang J."/>
            <person name="Wang Q."/>
            <person name="Zhang B."/>
            <person name="Ji P."/>
            <person name="Sakyi L.B."/>
            <person name="Cui X."/>
            <person name="Yuan T."/>
            <person name="Jiang B."/>
            <person name="Yang W."/>
            <person name="Lam T.T.-Y."/>
            <person name="Chang Q."/>
            <person name="Ding S."/>
            <person name="Wang X."/>
            <person name="Zhu J."/>
            <person name="Ruan X."/>
            <person name="Zhao L."/>
            <person name="Wei J."/>
            <person name="Que T."/>
            <person name="Du C."/>
            <person name="Cheng J."/>
            <person name="Dai P."/>
            <person name="Han X."/>
            <person name="Huang E."/>
            <person name="Gao Y."/>
            <person name="Liu J."/>
            <person name="Shao H."/>
            <person name="Ye R."/>
            <person name="Li L."/>
            <person name="Wei W."/>
            <person name="Wang X."/>
            <person name="Wang C."/>
            <person name="Yang T."/>
            <person name="Huo Q."/>
            <person name="Li W."/>
            <person name="Guo W."/>
            <person name="Chen H."/>
            <person name="Zhou L."/>
            <person name="Ni X."/>
            <person name="Tian J."/>
            <person name="Zhou Y."/>
            <person name="Sheng Y."/>
            <person name="Liu T."/>
            <person name="Pan Y."/>
            <person name="Xia L."/>
            <person name="Li J."/>
            <person name="Zhao F."/>
            <person name="Cao W."/>
        </authorList>
    </citation>
    <scope>NUCLEOTIDE SEQUENCE</scope>
    <source>
        <strain evidence="1">Hyas-2018</strain>
    </source>
</reference>
<comment type="caution">
    <text evidence="1">The sequence shown here is derived from an EMBL/GenBank/DDBJ whole genome shotgun (WGS) entry which is preliminary data.</text>
</comment>
<evidence type="ECO:0000313" key="2">
    <source>
        <dbReference type="Proteomes" id="UP000821845"/>
    </source>
</evidence>
<dbReference type="EMBL" id="CM023485">
    <property type="protein sequence ID" value="KAH6931544.1"/>
    <property type="molecule type" value="Genomic_DNA"/>
</dbReference>
<organism evidence="1 2">
    <name type="scientific">Hyalomma asiaticum</name>
    <name type="common">Tick</name>
    <dbReference type="NCBI Taxonomy" id="266040"/>
    <lineage>
        <taxon>Eukaryota</taxon>
        <taxon>Metazoa</taxon>
        <taxon>Ecdysozoa</taxon>
        <taxon>Arthropoda</taxon>
        <taxon>Chelicerata</taxon>
        <taxon>Arachnida</taxon>
        <taxon>Acari</taxon>
        <taxon>Parasitiformes</taxon>
        <taxon>Ixodida</taxon>
        <taxon>Ixodoidea</taxon>
        <taxon>Ixodidae</taxon>
        <taxon>Hyalomminae</taxon>
        <taxon>Hyalomma</taxon>
    </lineage>
</organism>